<feature type="region of interest" description="Disordered" evidence="3">
    <location>
        <begin position="49"/>
        <end position="103"/>
    </location>
</feature>
<keyword evidence="5" id="KW-1185">Reference proteome</keyword>
<dbReference type="Proteomes" id="UP000008311">
    <property type="component" value="Unassembled WGS sequence"/>
</dbReference>
<evidence type="ECO:0000256" key="3">
    <source>
        <dbReference type="SAM" id="MobiDB-lite"/>
    </source>
</evidence>
<dbReference type="InParanoid" id="B9SRQ6"/>
<evidence type="ECO:0000313" key="5">
    <source>
        <dbReference type="Proteomes" id="UP000008311"/>
    </source>
</evidence>
<accession>B9SRQ6</accession>
<organism evidence="4 5">
    <name type="scientific">Ricinus communis</name>
    <name type="common">Castor bean</name>
    <dbReference type="NCBI Taxonomy" id="3988"/>
    <lineage>
        <taxon>Eukaryota</taxon>
        <taxon>Viridiplantae</taxon>
        <taxon>Streptophyta</taxon>
        <taxon>Embryophyta</taxon>
        <taxon>Tracheophyta</taxon>
        <taxon>Spermatophyta</taxon>
        <taxon>Magnoliopsida</taxon>
        <taxon>eudicotyledons</taxon>
        <taxon>Gunneridae</taxon>
        <taxon>Pentapetalae</taxon>
        <taxon>rosids</taxon>
        <taxon>fabids</taxon>
        <taxon>Malpighiales</taxon>
        <taxon>Euphorbiaceae</taxon>
        <taxon>Acalyphoideae</taxon>
        <taxon>Acalypheae</taxon>
        <taxon>Ricinus</taxon>
    </lineage>
</organism>
<evidence type="ECO:0000313" key="4">
    <source>
        <dbReference type="EMBL" id="EEF33714.1"/>
    </source>
</evidence>
<evidence type="ECO:0000256" key="1">
    <source>
        <dbReference type="ARBA" id="ARBA00011021"/>
    </source>
</evidence>
<protein>
    <submittedName>
        <fullName evidence="4">Uncharacterized protein</fullName>
    </submittedName>
</protein>
<gene>
    <name evidence="4" type="ORF">RCOM_0666200</name>
</gene>
<dbReference type="Pfam" id="PF17232">
    <property type="entry name" value="Pep1_7"/>
    <property type="match status" value="1"/>
</dbReference>
<evidence type="ECO:0000256" key="2">
    <source>
        <dbReference type="ARBA" id="ARBA00022821"/>
    </source>
</evidence>
<proteinExistence type="inferred from homology"/>
<dbReference type="InterPro" id="IPR035176">
    <property type="entry name" value="PEP"/>
</dbReference>
<name>B9SRQ6_RICCO</name>
<keyword evidence="2" id="KW-0611">Plant defense</keyword>
<sequence>METSSATVEEQRRGEEEEENYNILYSPCYFCQKFVKSILKCLGYDHSTRADQSFGTPAPHRQAEQRMKINQQMQEDKSRAVVQSSRSAPPPPPVSGGVGGQIN</sequence>
<dbReference type="EMBL" id="EQ974102">
    <property type="protein sequence ID" value="EEF33714.1"/>
    <property type="molecule type" value="Genomic_DNA"/>
</dbReference>
<comment type="similarity">
    <text evidence="1">Belongs to the brassicaceae elicitor peptide family.</text>
</comment>
<dbReference type="GO" id="GO:0045087">
    <property type="term" value="P:innate immune response"/>
    <property type="evidence" value="ECO:0007669"/>
    <property type="project" value="InterPro"/>
</dbReference>
<reference evidence="5" key="1">
    <citation type="journal article" date="2010" name="Nat. Biotechnol.">
        <title>Draft genome sequence of the oilseed species Ricinus communis.</title>
        <authorList>
            <person name="Chan A.P."/>
            <person name="Crabtree J."/>
            <person name="Zhao Q."/>
            <person name="Lorenzi H."/>
            <person name="Orvis J."/>
            <person name="Puiu D."/>
            <person name="Melake-Berhan A."/>
            <person name="Jones K.M."/>
            <person name="Redman J."/>
            <person name="Chen G."/>
            <person name="Cahoon E.B."/>
            <person name="Gedil M."/>
            <person name="Stanke M."/>
            <person name="Haas B.J."/>
            <person name="Wortman J.R."/>
            <person name="Fraser-Liggett C.M."/>
            <person name="Ravel J."/>
            <person name="Rabinowicz P.D."/>
        </authorList>
    </citation>
    <scope>NUCLEOTIDE SEQUENCE [LARGE SCALE GENOMIC DNA]</scope>
    <source>
        <strain evidence="5">cv. Hale</strain>
    </source>
</reference>
<dbReference type="AlphaFoldDB" id="B9SRQ6"/>